<protein>
    <recommendedName>
        <fullName evidence="3">Alcohol acetyltransferase</fullName>
    </recommendedName>
</protein>
<dbReference type="Proteomes" id="UP000182658">
    <property type="component" value="Unassembled WGS sequence"/>
</dbReference>
<dbReference type="OrthoDB" id="2150604at2759"/>
<accession>A0A1J7IF27</accession>
<dbReference type="PANTHER" id="PTHR28037:SF1">
    <property type="entry name" value="ALCOHOL O-ACETYLTRANSFERASE 1-RELATED"/>
    <property type="match status" value="1"/>
</dbReference>
<name>A0A1J7IF27_9PEZI</name>
<keyword evidence="2" id="KW-1185">Reference proteome</keyword>
<dbReference type="InterPro" id="IPR023213">
    <property type="entry name" value="CAT-like_dom_sf"/>
</dbReference>
<dbReference type="AlphaFoldDB" id="A0A1J7IF27"/>
<evidence type="ECO:0008006" key="3">
    <source>
        <dbReference type="Google" id="ProtNLM"/>
    </source>
</evidence>
<dbReference type="STRING" id="1408157.A0A1J7IF27"/>
<sequence>MESNGPTMARPVGLLESYSTSRHNMGFYCCVAHTARFSVPQSLLRDQDLGSVIEHAVAQTILSHPVLQVGIVGEDTTAPNYVYLPSLDLSKLIRWEQVDTLTSAERDAALQRVLEVRHSALWPDLHELPGYQFIIMCPNPAIFPVTGTLTIDIIFAFHHGYGDGTSGVLLQRTLLRALNNPVPVPSLNLSTHTLTINTPAPLPPPQDALINFSISWSFLLRSLWDEFAPSFLKPAPPEPAWAGKPITPHPKGTRLRLLSFPPPTASAIVARCRAKSTTLTPLLHVLLLHSLAKRLPVPAIANHTLTCATPISLRRLIPPGGKQGFDPDNSMGVMLATHDHRFSASTIRQIRAAGGGDDPEFLVWDLTASLGEDLKRKVASLPSDDITALMAWISDYNAWWRKKLGKEREETWQVSNVGAADFRGTGDEKTGWSVDRVVFSQSGNVGRSAFSVSVAGVRGGELAVTLTWQESIVDDELLDGVAADLREWLTTFARTGRLGFAAGGR</sequence>
<organism evidence="1 2">
    <name type="scientific">Coniochaeta ligniaria NRRL 30616</name>
    <dbReference type="NCBI Taxonomy" id="1408157"/>
    <lineage>
        <taxon>Eukaryota</taxon>
        <taxon>Fungi</taxon>
        <taxon>Dikarya</taxon>
        <taxon>Ascomycota</taxon>
        <taxon>Pezizomycotina</taxon>
        <taxon>Sordariomycetes</taxon>
        <taxon>Sordariomycetidae</taxon>
        <taxon>Coniochaetales</taxon>
        <taxon>Coniochaetaceae</taxon>
        <taxon>Coniochaeta</taxon>
    </lineage>
</organism>
<reference evidence="1 2" key="1">
    <citation type="submission" date="2016-10" db="EMBL/GenBank/DDBJ databases">
        <title>Draft genome sequence of Coniochaeta ligniaria NRRL30616, a lignocellulolytic fungus for bioabatement of inhibitors in plant biomass hydrolysates.</title>
        <authorList>
            <consortium name="DOE Joint Genome Institute"/>
            <person name="Jimenez D.J."/>
            <person name="Hector R.E."/>
            <person name="Riley R."/>
            <person name="Sun H."/>
            <person name="Grigoriev I.V."/>
            <person name="Van Elsas J.D."/>
            <person name="Nichols N.N."/>
        </authorList>
    </citation>
    <scope>NUCLEOTIDE SEQUENCE [LARGE SCALE GENOMIC DNA]</scope>
    <source>
        <strain evidence="1 2">NRRL 30616</strain>
    </source>
</reference>
<dbReference type="InParanoid" id="A0A1J7IF27"/>
<gene>
    <name evidence="1" type="ORF">CONLIGDRAFT_620127</name>
</gene>
<evidence type="ECO:0000313" key="1">
    <source>
        <dbReference type="EMBL" id="OIW26311.1"/>
    </source>
</evidence>
<dbReference type="Gene3D" id="3.30.559.10">
    <property type="entry name" value="Chloramphenicol acetyltransferase-like domain"/>
    <property type="match status" value="1"/>
</dbReference>
<proteinExistence type="predicted"/>
<dbReference type="GO" id="GO:0008080">
    <property type="term" value="F:N-acetyltransferase activity"/>
    <property type="evidence" value="ECO:0007669"/>
    <property type="project" value="TreeGrafter"/>
</dbReference>
<dbReference type="PANTHER" id="PTHR28037">
    <property type="entry name" value="ALCOHOL O-ACETYLTRANSFERASE 1-RELATED"/>
    <property type="match status" value="1"/>
</dbReference>
<dbReference type="EMBL" id="KV875100">
    <property type="protein sequence ID" value="OIW26311.1"/>
    <property type="molecule type" value="Genomic_DNA"/>
</dbReference>
<dbReference type="InterPro" id="IPR010828">
    <property type="entry name" value="Atf2/Sli1-like"/>
</dbReference>
<dbReference type="Pfam" id="PF07247">
    <property type="entry name" value="AATase"/>
    <property type="match status" value="1"/>
</dbReference>
<dbReference type="InterPro" id="IPR052058">
    <property type="entry name" value="Alcohol_O-acetyltransferase"/>
</dbReference>
<evidence type="ECO:0000313" key="2">
    <source>
        <dbReference type="Proteomes" id="UP000182658"/>
    </source>
</evidence>